<dbReference type="GeneID" id="111358112"/>
<keyword evidence="2" id="KW-1185">Reference proteome</keyword>
<evidence type="ECO:0000256" key="1">
    <source>
        <dbReference type="SAM" id="SignalP"/>
    </source>
</evidence>
<proteinExistence type="predicted"/>
<protein>
    <submittedName>
        <fullName evidence="3">Uncharacterized protein LOC111358112 isoform X1</fullName>
    </submittedName>
</protein>
<keyword evidence="1" id="KW-0732">Signal</keyword>
<feature type="chain" id="PRO_5039894968" evidence="1">
    <location>
        <begin position="25"/>
        <end position="239"/>
    </location>
</feature>
<reference evidence="3" key="1">
    <citation type="submission" date="2025-08" db="UniProtKB">
        <authorList>
            <consortium name="RefSeq"/>
        </authorList>
    </citation>
    <scope>IDENTIFICATION</scope>
    <source>
        <strain evidence="3">Ishihara</strain>
        <tissue evidence="3">Whole body</tissue>
    </source>
</reference>
<gene>
    <name evidence="3" type="primary">LOC111358112</name>
</gene>
<evidence type="ECO:0000313" key="2">
    <source>
        <dbReference type="Proteomes" id="UP000301870"/>
    </source>
</evidence>
<evidence type="ECO:0000313" key="3">
    <source>
        <dbReference type="RefSeq" id="XP_022828788.1"/>
    </source>
</evidence>
<organism evidence="2 3">
    <name type="scientific">Spodoptera litura</name>
    <name type="common">Asian cotton leafworm</name>
    <dbReference type="NCBI Taxonomy" id="69820"/>
    <lineage>
        <taxon>Eukaryota</taxon>
        <taxon>Metazoa</taxon>
        <taxon>Ecdysozoa</taxon>
        <taxon>Arthropoda</taxon>
        <taxon>Hexapoda</taxon>
        <taxon>Insecta</taxon>
        <taxon>Pterygota</taxon>
        <taxon>Neoptera</taxon>
        <taxon>Endopterygota</taxon>
        <taxon>Lepidoptera</taxon>
        <taxon>Glossata</taxon>
        <taxon>Ditrysia</taxon>
        <taxon>Noctuoidea</taxon>
        <taxon>Noctuidae</taxon>
        <taxon>Amphipyrinae</taxon>
        <taxon>Spodoptera</taxon>
    </lineage>
</organism>
<feature type="signal peptide" evidence="1">
    <location>
        <begin position="1"/>
        <end position="24"/>
    </location>
</feature>
<dbReference type="AlphaFoldDB" id="A0A9J7EE97"/>
<dbReference type="RefSeq" id="XP_022828788.1">
    <property type="nucleotide sequence ID" value="XM_022973020.1"/>
</dbReference>
<sequence>MMPPLLVRICLSSITIVAYFVVDATDLQDFVDAIINTNGGHSGTNSSQQQTNNTLAIVVPDSGYDLKTNEDRHKDHTRLYSNYTDIDDYLKLQNESGSFKSTNNRRMIVSSVEITTPINSNDSSSKKRVRKVRTYAPKPHDNSNHERRIQEIKEHMEHHFTSTLYLYNEAKRIERTHVVMDELRLMAEDADNPKYEFLREKVLECGRQPKVKIPKNIWKKPNNVVINIQKDPLNDNVPS</sequence>
<dbReference type="OrthoDB" id="2417221at2759"/>
<name>A0A9J7EE97_SPOLT</name>
<dbReference type="Proteomes" id="UP000301870">
    <property type="component" value="Chromosome 26"/>
</dbReference>
<accession>A0A9J7EE97</accession>
<dbReference type="KEGG" id="sliu:111358112"/>